<dbReference type="PANTHER" id="PTHR30383:SF24">
    <property type="entry name" value="THIOESTERASE 1_PROTEASE 1_LYSOPHOSPHOLIPASE L1"/>
    <property type="match status" value="1"/>
</dbReference>
<dbReference type="EMBL" id="PRLP01000106">
    <property type="protein sequence ID" value="PPC75270.1"/>
    <property type="molecule type" value="Genomic_DNA"/>
</dbReference>
<comment type="caution">
    <text evidence="3">The sequence shown here is derived from an EMBL/GenBank/DDBJ whole genome shotgun (WGS) entry which is preliminary data.</text>
</comment>
<dbReference type="PANTHER" id="PTHR30383">
    <property type="entry name" value="THIOESTERASE 1/PROTEASE 1/LYSOPHOSPHOLIPASE L1"/>
    <property type="match status" value="1"/>
</dbReference>
<dbReference type="InterPro" id="IPR036514">
    <property type="entry name" value="SGNH_hydro_sf"/>
</dbReference>
<dbReference type="PROSITE" id="PS01098">
    <property type="entry name" value="LIPASE_GDSL_SER"/>
    <property type="match status" value="1"/>
</dbReference>
<dbReference type="InterPro" id="IPR008265">
    <property type="entry name" value="Lipase_GDSL_AS"/>
</dbReference>
<evidence type="ECO:0000313" key="4">
    <source>
        <dbReference type="Proteomes" id="UP000238196"/>
    </source>
</evidence>
<feature type="domain" description="SGNH hydrolase-type esterase" evidence="2">
    <location>
        <begin position="25"/>
        <end position="183"/>
    </location>
</feature>
<sequence>MTFLKRTLVLLWLVSGSAAANTLLILGDSLSAGYGINPDKGWVALVRQQLQPLGWQVINASVSGDTSAGGLTRLPSLLQRHQPQIVLIELGGNDGLRGLPPQSLQHNLSRMAELSQLAGARPLLLGMRLPPNYGPVYTQAFAQSYQDVSNTLNIPLLPFFLEDVALHPELMQTDNIHPNEQGQPLMAERVWQWLQPLLKTTSGQ</sequence>
<dbReference type="Proteomes" id="UP000238196">
    <property type="component" value="Unassembled WGS sequence"/>
</dbReference>
<dbReference type="Gene3D" id="3.40.50.1110">
    <property type="entry name" value="SGNH hydrolase"/>
    <property type="match status" value="1"/>
</dbReference>
<dbReference type="OrthoDB" id="5292456at2"/>
<protein>
    <submittedName>
        <fullName evidence="3">Arylesterase</fullName>
    </submittedName>
</protein>
<reference evidence="3 4" key="1">
    <citation type="submission" date="2018-02" db="EMBL/GenBank/DDBJ databases">
        <title>novel marine gammaproteobacteria from coastal saline agro ecosystem.</title>
        <authorList>
            <person name="Krishnan R."/>
            <person name="Ramesh Kumar N."/>
        </authorList>
    </citation>
    <scope>NUCLEOTIDE SEQUENCE [LARGE SCALE GENOMIC DNA]</scope>
    <source>
        <strain evidence="3 4">228</strain>
    </source>
</reference>
<dbReference type="InterPro" id="IPR013830">
    <property type="entry name" value="SGNH_hydro"/>
</dbReference>
<organism evidence="3 4">
    <name type="scientific">Proteobacteria bacterium 228</name>
    <dbReference type="NCBI Taxonomy" id="2083153"/>
    <lineage>
        <taxon>Bacteria</taxon>
        <taxon>Pseudomonadati</taxon>
        <taxon>Pseudomonadota</taxon>
    </lineage>
</organism>
<accession>A0A2S5KKL3</accession>
<dbReference type="AlphaFoldDB" id="A0A2S5KKL3"/>
<evidence type="ECO:0000259" key="2">
    <source>
        <dbReference type="Pfam" id="PF13472"/>
    </source>
</evidence>
<dbReference type="GO" id="GO:0006629">
    <property type="term" value="P:lipid metabolic process"/>
    <property type="evidence" value="ECO:0007669"/>
    <property type="project" value="InterPro"/>
</dbReference>
<proteinExistence type="predicted"/>
<dbReference type="CDD" id="cd01822">
    <property type="entry name" value="Lysophospholipase_L1_like"/>
    <property type="match status" value="1"/>
</dbReference>
<gene>
    <name evidence="3" type="ORF">C4K68_21785</name>
</gene>
<dbReference type="SUPFAM" id="SSF52266">
    <property type="entry name" value="SGNH hydrolase"/>
    <property type="match status" value="1"/>
</dbReference>
<evidence type="ECO:0000313" key="3">
    <source>
        <dbReference type="EMBL" id="PPC75270.1"/>
    </source>
</evidence>
<name>A0A2S5KKL3_9PROT</name>
<feature type="chain" id="PRO_5015586032" evidence="1">
    <location>
        <begin position="21"/>
        <end position="204"/>
    </location>
</feature>
<dbReference type="InterPro" id="IPR051532">
    <property type="entry name" value="Ester_Hydrolysis_Enzymes"/>
</dbReference>
<evidence type="ECO:0000256" key="1">
    <source>
        <dbReference type="SAM" id="SignalP"/>
    </source>
</evidence>
<feature type="signal peptide" evidence="1">
    <location>
        <begin position="1"/>
        <end position="20"/>
    </location>
</feature>
<keyword evidence="1" id="KW-0732">Signal</keyword>
<dbReference type="GO" id="GO:0004622">
    <property type="term" value="F:phosphatidylcholine lysophospholipase activity"/>
    <property type="evidence" value="ECO:0007669"/>
    <property type="project" value="TreeGrafter"/>
</dbReference>
<dbReference type="Pfam" id="PF13472">
    <property type="entry name" value="Lipase_GDSL_2"/>
    <property type="match status" value="1"/>
</dbReference>